<protein>
    <submittedName>
        <fullName evidence="2">Uncharacterized protein</fullName>
    </submittedName>
</protein>
<reference evidence="2 3" key="1">
    <citation type="submission" date="2019-10" db="EMBL/GenBank/DDBJ databases">
        <authorList>
            <person name="Palmer J.M."/>
        </authorList>
    </citation>
    <scope>NUCLEOTIDE SEQUENCE [LARGE SCALE GENOMIC DNA]</scope>
    <source>
        <strain evidence="2 3">TWF694</strain>
    </source>
</reference>
<name>A0AAV9XPN8_9PEZI</name>
<keyword evidence="3" id="KW-1185">Reference proteome</keyword>
<feature type="region of interest" description="Disordered" evidence="1">
    <location>
        <begin position="20"/>
        <end position="39"/>
    </location>
</feature>
<organism evidence="2 3">
    <name type="scientific">Orbilia ellipsospora</name>
    <dbReference type="NCBI Taxonomy" id="2528407"/>
    <lineage>
        <taxon>Eukaryota</taxon>
        <taxon>Fungi</taxon>
        <taxon>Dikarya</taxon>
        <taxon>Ascomycota</taxon>
        <taxon>Pezizomycotina</taxon>
        <taxon>Orbiliomycetes</taxon>
        <taxon>Orbiliales</taxon>
        <taxon>Orbiliaceae</taxon>
        <taxon>Orbilia</taxon>
    </lineage>
</organism>
<accession>A0AAV9XPN8</accession>
<dbReference type="Proteomes" id="UP001365542">
    <property type="component" value="Unassembled WGS sequence"/>
</dbReference>
<comment type="caution">
    <text evidence="2">The sequence shown here is derived from an EMBL/GenBank/DDBJ whole genome shotgun (WGS) entry which is preliminary data.</text>
</comment>
<evidence type="ECO:0000313" key="3">
    <source>
        <dbReference type="Proteomes" id="UP001365542"/>
    </source>
</evidence>
<proteinExistence type="predicted"/>
<evidence type="ECO:0000313" key="2">
    <source>
        <dbReference type="EMBL" id="KAK6542857.1"/>
    </source>
</evidence>
<sequence>MSSSKTSGIDLQDAYDLEFKRKPKAPSPEPLITPSPTIERTPAKHDRIVVCEHGHLYTTTWVPLISFKAVRLGNQRYQKCPIGQHWSLTERVDERSLTPEQREEAAAHHDWHIW</sequence>
<evidence type="ECO:0000256" key="1">
    <source>
        <dbReference type="SAM" id="MobiDB-lite"/>
    </source>
</evidence>
<dbReference type="AlphaFoldDB" id="A0AAV9XPN8"/>
<gene>
    <name evidence="2" type="ORF">TWF694_006796</name>
</gene>
<dbReference type="EMBL" id="JAVHJO010000002">
    <property type="protein sequence ID" value="KAK6542857.1"/>
    <property type="molecule type" value="Genomic_DNA"/>
</dbReference>